<name>A0AB37UBC5_9CYAN</name>
<comment type="caution">
    <text evidence="1">The sequence shown here is derived from an EMBL/GenBank/DDBJ whole genome shotgun (WGS) entry which is preliminary data.</text>
</comment>
<protein>
    <recommendedName>
        <fullName evidence="3">Transposase</fullName>
    </recommendedName>
</protein>
<sequence length="116" mass="13513">MFRDCKSGGYNLEGSKASPDRLVRLILLIAISLTSAWLQGQRTLLQRQQPDVCRPQEKGRSRKRHSSFWIGLYGQNWIVAFHKCQEWVEEFIGSIRNKQGFYQRGLRSMTLIQQAL</sequence>
<evidence type="ECO:0008006" key="3">
    <source>
        <dbReference type="Google" id="ProtNLM"/>
    </source>
</evidence>
<proteinExistence type="predicted"/>
<keyword evidence="2" id="KW-1185">Reference proteome</keyword>
<evidence type="ECO:0000313" key="1">
    <source>
        <dbReference type="EMBL" id="RUT02987.1"/>
    </source>
</evidence>
<dbReference type="EMBL" id="RSCK01000102">
    <property type="protein sequence ID" value="RUT02987.1"/>
    <property type="molecule type" value="Genomic_DNA"/>
</dbReference>
<dbReference type="AlphaFoldDB" id="A0AB37UBC5"/>
<evidence type="ECO:0000313" key="2">
    <source>
        <dbReference type="Proteomes" id="UP000282574"/>
    </source>
</evidence>
<accession>A0AB37UBC5</accession>
<dbReference type="RefSeq" id="WP_199755871.1">
    <property type="nucleotide sequence ID" value="NZ_JAVKZF010000004.1"/>
</dbReference>
<reference evidence="1 2" key="1">
    <citation type="journal article" date="2019" name="Genome Biol. Evol.">
        <title>Day and night: Metabolic profiles and evolutionary relationships of six axenic non-marine cyanobacteria.</title>
        <authorList>
            <person name="Will S.E."/>
            <person name="Henke P."/>
            <person name="Boedeker C."/>
            <person name="Huang S."/>
            <person name="Brinkmann H."/>
            <person name="Rohde M."/>
            <person name="Jarek M."/>
            <person name="Friedl T."/>
            <person name="Seufert S."/>
            <person name="Schumacher M."/>
            <person name="Overmann J."/>
            <person name="Neumann-Schaal M."/>
            <person name="Petersen J."/>
        </authorList>
    </citation>
    <scope>NUCLEOTIDE SEQUENCE [LARGE SCALE GENOMIC DNA]</scope>
    <source>
        <strain evidence="1 2">SAG 39.79</strain>
    </source>
</reference>
<gene>
    <name evidence="1" type="ORF">DSM107010_61240</name>
</gene>
<organism evidence="1 2">
    <name type="scientific">Chroococcidiopsis cubana SAG 39.79</name>
    <dbReference type="NCBI Taxonomy" id="388085"/>
    <lineage>
        <taxon>Bacteria</taxon>
        <taxon>Bacillati</taxon>
        <taxon>Cyanobacteriota</taxon>
        <taxon>Cyanophyceae</taxon>
        <taxon>Chroococcidiopsidales</taxon>
        <taxon>Chroococcidiopsidaceae</taxon>
        <taxon>Chroococcidiopsis</taxon>
    </lineage>
</organism>
<dbReference type="Proteomes" id="UP000282574">
    <property type="component" value="Unassembled WGS sequence"/>
</dbReference>